<dbReference type="STRING" id="644966.Tmar_0644"/>
<reference evidence="2" key="2">
    <citation type="journal article" date="2010" name="Stand. Genomic Sci.">
        <title>Complete genome sequence of Thermaerobacter marianensis type strain (7p75aT).</title>
        <authorList>
            <person name="Han C."/>
            <person name="Gu W."/>
            <person name="Zhang X."/>
            <person name="Lapidus A."/>
            <person name="Nolan M."/>
            <person name="Copeland A."/>
            <person name="Lucas S."/>
            <person name="Glavina Del Rio T."/>
            <person name="Tice H."/>
            <person name="Cheng J."/>
            <person name="Tapia R."/>
            <person name="Goodwin L."/>
            <person name="Pitluck S."/>
            <person name="Pagani I."/>
            <person name="Ivanova N."/>
            <person name="Mavromatis K."/>
            <person name="Mikhailova N."/>
            <person name="Pati A."/>
            <person name="Chen A."/>
            <person name="Palaniappan K."/>
            <person name="Land M."/>
            <person name="Hauser L."/>
            <person name="Chang Y."/>
            <person name="Jeffries C."/>
            <person name="Schneider S."/>
            <person name="Rohde M."/>
            <person name="Goker M."/>
            <person name="Pukall R."/>
            <person name="Woyke T."/>
            <person name="Bristow J."/>
            <person name="Eisen J."/>
            <person name="Markowitz V."/>
            <person name="Hugenholtz P."/>
            <person name="Kyrpides N."/>
            <person name="Klenk H."/>
            <person name="Detter J."/>
        </authorList>
    </citation>
    <scope>NUCLEOTIDE SEQUENCE [LARGE SCALE GENOMIC DNA]</scope>
    <source>
        <strain evidence="2">ATCC 700841 / DSM 12885 / JCM 10246 / 7p75a</strain>
    </source>
</reference>
<reference evidence="1 2" key="1">
    <citation type="journal article" date="2010" name="Stand. Genomic Sci.">
        <title>Complete genome sequence of Thermaerobacter marianensis type strain (7p75a).</title>
        <authorList>
            <person name="Han C."/>
            <person name="Gu W."/>
            <person name="Zhang X."/>
            <person name="Lapidus A."/>
            <person name="Nolan M."/>
            <person name="Copeland A."/>
            <person name="Lucas S."/>
            <person name="Del Rio T.G."/>
            <person name="Tice H."/>
            <person name="Cheng J.F."/>
            <person name="Tapia R."/>
            <person name="Goodwin L."/>
            <person name="Pitluck S."/>
            <person name="Pagani I."/>
            <person name="Ivanova N."/>
            <person name="Mavromatis K."/>
            <person name="Mikhailova N."/>
            <person name="Pati A."/>
            <person name="Chen A."/>
            <person name="Palaniappan K."/>
            <person name="Land M."/>
            <person name="Hauser L."/>
            <person name="Chang Y.J."/>
            <person name="Jeffries C.D."/>
            <person name="Schneider S."/>
            <person name="Rohde M."/>
            <person name="Goker M."/>
            <person name="Pukall R."/>
            <person name="Woyke T."/>
            <person name="Bristow J."/>
            <person name="Eisen J.A."/>
            <person name="Markowitz V."/>
            <person name="Hugenholtz P."/>
            <person name="Kyrpides N.C."/>
            <person name="Klenk H.P."/>
            <person name="Detter J.C."/>
        </authorList>
    </citation>
    <scope>NUCLEOTIDE SEQUENCE [LARGE SCALE GENOMIC DNA]</scope>
    <source>
        <strain evidence="2">ATCC 700841 / DSM 12885 / JCM 10246 / 7p75a</strain>
    </source>
</reference>
<protein>
    <recommendedName>
        <fullName evidence="3">DUF4330 domain-containing protein</fullName>
    </recommendedName>
</protein>
<proteinExistence type="predicted"/>
<sequence length="152" mass="16951">MKRRFRFNVLDVVVIAALLAVGFVVFTRLGPASARPEETREVTFTVLVTRVPEVQARNMFAVGDTLYSPSAQPAAEIVDVTRRPSPIVLEEGGFFREGESQYFQDVLVTARGEAVKVQNHYELRGQSLQIGREFSLATPRTVVKGVVVDVQW</sequence>
<dbReference type="Proteomes" id="UP000008915">
    <property type="component" value="Chromosome"/>
</dbReference>
<dbReference type="InterPro" id="IPR025480">
    <property type="entry name" value="DUF4330"/>
</dbReference>
<evidence type="ECO:0000313" key="2">
    <source>
        <dbReference type="Proteomes" id="UP000008915"/>
    </source>
</evidence>
<keyword evidence="2" id="KW-1185">Reference proteome</keyword>
<dbReference type="Pfam" id="PF14221">
    <property type="entry name" value="DUF4330"/>
    <property type="match status" value="1"/>
</dbReference>
<dbReference type="KEGG" id="tmr:Tmar_0644"/>
<gene>
    <name evidence="1" type="ordered locus">Tmar_0644</name>
</gene>
<evidence type="ECO:0000313" key="1">
    <source>
        <dbReference type="EMBL" id="ADU50764.1"/>
    </source>
</evidence>
<accession>E6SHR7</accession>
<evidence type="ECO:0008006" key="3">
    <source>
        <dbReference type="Google" id="ProtNLM"/>
    </source>
</evidence>
<dbReference type="HOGENOM" id="CLU_1721489_0_0_9"/>
<dbReference type="EMBL" id="CP002344">
    <property type="protein sequence ID" value="ADU50764.1"/>
    <property type="molecule type" value="Genomic_DNA"/>
</dbReference>
<name>E6SHR7_THEM7</name>
<organism evidence="1 2">
    <name type="scientific">Thermaerobacter marianensis (strain ATCC 700841 / DSM 12885 / JCM 10246 / 7p75a)</name>
    <dbReference type="NCBI Taxonomy" id="644966"/>
    <lineage>
        <taxon>Bacteria</taxon>
        <taxon>Bacillati</taxon>
        <taxon>Bacillota</taxon>
        <taxon>Clostridia</taxon>
        <taxon>Eubacteriales</taxon>
        <taxon>Clostridiales Family XVII. Incertae Sedis</taxon>
        <taxon>Thermaerobacter</taxon>
    </lineage>
</organism>
<dbReference type="AlphaFoldDB" id="E6SHR7"/>
<dbReference type="RefSeq" id="WP_013495069.1">
    <property type="nucleotide sequence ID" value="NC_014831.1"/>
</dbReference>